<dbReference type="Pfam" id="PF12564">
    <property type="entry name" value="TypeIII_RM_meth"/>
    <property type="match status" value="1"/>
</dbReference>
<dbReference type="GO" id="GO:0005737">
    <property type="term" value="C:cytoplasm"/>
    <property type="evidence" value="ECO:0007669"/>
    <property type="project" value="TreeGrafter"/>
</dbReference>
<gene>
    <name evidence="9" type="ORF">EC574_05400</name>
</gene>
<dbReference type="AlphaFoldDB" id="A0A438ZHD6"/>
<dbReference type="PANTHER" id="PTHR13370:SF16">
    <property type="entry name" value="SITE-SPECIFIC DNA-METHYLTRANSFERASE (ADENINE-SPECIFIC)"/>
    <property type="match status" value="1"/>
</dbReference>
<evidence type="ECO:0000256" key="5">
    <source>
        <dbReference type="ARBA" id="ARBA00022691"/>
    </source>
</evidence>
<dbReference type="InterPro" id="IPR002052">
    <property type="entry name" value="DNA_methylase_N6_adenine_CS"/>
</dbReference>
<evidence type="ECO:0000256" key="4">
    <source>
        <dbReference type="ARBA" id="ARBA00022679"/>
    </source>
</evidence>
<evidence type="ECO:0000259" key="7">
    <source>
        <dbReference type="Pfam" id="PF01555"/>
    </source>
</evidence>
<evidence type="ECO:0000256" key="6">
    <source>
        <dbReference type="ARBA" id="ARBA00047942"/>
    </source>
</evidence>
<dbReference type="PROSITE" id="PS00092">
    <property type="entry name" value="N6_MTASE"/>
    <property type="match status" value="1"/>
</dbReference>
<dbReference type="InterPro" id="IPR002941">
    <property type="entry name" value="DNA_methylase_N4/N6"/>
</dbReference>
<dbReference type="InterPro" id="IPR001091">
    <property type="entry name" value="RM_Methyltransferase"/>
</dbReference>
<evidence type="ECO:0000313" key="10">
    <source>
        <dbReference type="Proteomes" id="UP000288704"/>
    </source>
</evidence>
<dbReference type="GO" id="GO:0009007">
    <property type="term" value="F:site-specific DNA-methyltransferase (adenine-specific) activity"/>
    <property type="evidence" value="ECO:0007669"/>
    <property type="project" value="UniProtKB-EC"/>
</dbReference>
<evidence type="ECO:0000313" key="9">
    <source>
        <dbReference type="EMBL" id="RVZ63328.1"/>
    </source>
</evidence>
<keyword evidence="5" id="KW-0949">S-adenosyl-L-methionine</keyword>
<dbReference type="RefSeq" id="WP_127980653.1">
    <property type="nucleotide sequence ID" value="NZ_RJIC01000007.1"/>
</dbReference>
<dbReference type="InterPro" id="IPR022221">
    <property type="entry name" value="TypeIII_RM_meth"/>
</dbReference>
<dbReference type="EC" id="2.1.1.72" evidence="2"/>
<name>A0A438ZHD6_HELPX</name>
<protein>
    <recommendedName>
        <fullName evidence="2">site-specific DNA-methyltransferase (adenine-specific)</fullName>
        <ecNumber evidence="2">2.1.1.72</ecNumber>
    </recommendedName>
</protein>
<dbReference type="EMBL" id="RJIC01000007">
    <property type="protein sequence ID" value="RVZ63328.1"/>
    <property type="molecule type" value="Genomic_DNA"/>
</dbReference>
<keyword evidence="3 9" id="KW-0489">Methyltransferase</keyword>
<organism evidence="9 10">
    <name type="scientific">Helicobacter pylori</name>
    <name type="common">Campylobacter pylori</name>
    <dbReference type="NCBI Taxonomy" id="210"/>
    <lineage>
        <taxon>Bacteria</taxon>
        <taxon>Pseudomonadati</taxon>
        <taxon>Campylobacterota</taxon>
        <taxon>Epsilonproteobacteria</taxon>
        <taxon>Campylobacterales</taxon>
        <taxon>Helicobacteraceae</taxon>
        <taxon>Helicobacter</taxon>
    </lineage>
</organism>
<reference evidence="9 10" key="1">
    <citation type="submission" date="2018-10" db="EMBL/GenBank/DDBJ databases">
        <title>Genetic determinants and prediction of antibiotic resistance phenotypes in Helicobacter pylori.</title>
        <authorList>
            <person name="Wagner K."/>
        </authorList>
    </citation>
    <scope>NUCLEOTIDE SEQUENCE [LARGE SCALE GENOMIC DNA]</scope>
    <source>
        <strain evidence="9 10">ZH117</strain>
    </source>
</reference>
<comment type="similarity">
    <text evidence="1">Belongs to the N(4)/N(6)-methyltransferase family.</text>
</comment>
<dbReference type="InterPro" id="IPR002295">
    <property type="entry name" value="N4/N6-MTase_EcoPI_Mod-like"/>
</dbReference>
<dbReference type="SUPFAM" id="SSF53335">
    <property type="entry name" value="S-adenosyl-L-methionine-dependent methyltransferases"/>
    <property type="match status" value="1"/>
</dbReference>
<evidence type="ECO:0000256" key="1">
    <source>
        <dbReference type="ARBA" id="ARBA00006594"/>
    </source>
</evidence>
<evidence type="ECO:0000259" key="8">
    <source>
        <dbReference type="Pfam" id="PF12564"/>
    </source>
</evidence>
<evidence type="ECO:0000256" key="3">
    <source>
        <dbReference type="ARBA" id="ARBA00022603"/>
    </source>
</evidence>
<dbReference type="PANTHER" id="PTHR13370">
    <property type="entry name" value="RNA METHYLASE-RELATED"/>
    <property type="match status" value="1"/>
</dbReference>
<dbReference type="Proteomes" id="UP000288704">
    <property type="component" value="Unassembled WGS sequence"/>
</dbReference>
<feature type="domain" description="DNA methylase N-4/N-6" evidence="7">
    <location>
        <begin position="192"/>
        <end position="448"/>
    </location>
</feature>
<dbReference type="Gene3D" id="3.40.50.150">
    <property type="entry name" value="Vaccinia Virus protein VP39"/>
    <property type="match status" value="1"/>
</dbReference>
<comment type="caution">
    <text evidence="9">The sequence shown here is derived from an EMBL/GenBank/DDBJ whole genome shotgun (WGS) entry which is preliminary data.</text>
</comment>
<keyword evidence="4 9" id="KW-0808">Transferase</keyword>
<accession>A0A438ZHD6</accession>
<dbReference type="Pfam" id="PF01555">
    <property type="entry name" value="N6_N4_Mtase"/>
    <property type="match status" value="1"/>
</dbReference>
<dbReference type="GO" id="GO:0003677">
    <property type="term" value="F:DNA binding"/>
    <property type="evidence" value="ECO:0007669"/>
    <property type="project" value="InterPro"/>
</dbReference>
<feature type="domain" description="Type III restriction/modification enzyme methylation subunit" evidence="8">
    <location>
        <begin position="43"/>
        <end position="91"/>
    </location>
</feature>
<dbReference type="InterPro" id="IPR029063">
    <property type="entry name" value="SAM-dependent_MTases_sf"/>
</dbReference>
<evidence type="ECO:0000256" key="2">
    <source>
        <dbReference type="ARBA" id="ARBA00011900"/>
    </source>
</evidence>
<dbReference type="PRINTS" id="PR00508">
    <property type="entry name" value="S21N4MTFRASE"/>
</dbReference>
<dbReference type="GO" id="GO:0008170">
    <property type="term" value="F:N-methyltransferase activity"/>
    <property type="evidence" value="ECO:0007669"/>
    <property type="project" value="InterPro"/>
</dbReference>
<comment type="catalytic activity">
    <reaction evidence="6">
        <text>a 2'-deoxyadenosine in DNA + S-adenosyl-L-methionine = an N(6)-methyl-2'-deoxyadenosine in DNA + S-adenosyl-L-homocysteine + H(+)</text>
        <dbReference type="Rhea" id="RHEA:15197"/>
        <dbReference type="Rhea" id="RHEA-COMP:12418"/>
        <dbReference type="Rhea" id="RHEA-COMP:12419"/>
        <dbReference type="ChEBI" id="CHEBI:15378"/>
        <dbReference type="ChEBI" id="CHEBI:57856"/>
        <dbReference type="ChEBI" id="CHEBI:59789"/>
        <dbReference type="ChEBI" id="CHEBI:90615"/>
        <dbReference type="ChEBI" id="CHEBI:90616"/>
        <dbReference type="EC" id="2.1.1.72"/>
    </reaction>
</comment>
<dbReference type="PIRSF" id="PIRSF015855">
    <property type="entry name" value="TypeIII_Mtase_mKpnI"/>
    <property type="match status" value="1"/>
</dbReference>
<sequence length="574" mass="67024">MLKNPLKTLLDALINHFTKERLVTLILQHDEKLLIFMLEHENANDYKNAFFKTIANSLVFNEKALSGCLEKYLEIKELDRSFTRFKNKIGLYSQGCPIKSSELVVLNFPFKDNVLLGNAKDNSTKSKELFYHEILHKKEIDTLLSPKALCRFEMHGEGDLENALKDKNTNYLIKGNNLIALHSLKKKFAKQVKCIYIDPPYNTGNDSFNYNDNFNHSSWLVFMKNRLEAAREFLSDDGSIYINLDYNEVHYCKVLMDEIFKRENFRSEIIWRMGFLSGYKTAAKKYIRNHDTILFYSKSDNYLFNKTYIENKDFLQLLTKNEVQNAFKKFSFPQEKVDDFLTFINHENRGEKYPLEDTWNSNKWDKLNSIAIDSSVSRVDETIAIDDENFKGQKPESLIQRILEVSTNENDLVLDFFAGSGTTCAVAHKMKRRYIGIEQMDYIETITKERLKKVIEGEQGGISKKCDFKGGGSFVYAELKEVNLEIKKQILNANSKSECLKIFNDLNERFLKRTDGKIDEIDSEEFHNLDLNEQKRIYCASLDSNEDYLNLGDIDEDAWEIDDSTKKYNEFFYS</sequence>
<proteinExistence type="inferred from homology"/>
<dbReference type="GO" id="GO:0032259">
    <property type="term" value="P:methylation"/>
    <property type="evidence" value="ECO:0007669"/>
    <property type="project" value="UniProtKB-KW"/>
</dbReference>